<evidence type="ECO:0000259" key="8">
    <source>
        <dbReference type="PROSITE" id="PS50404"/>
    </source>
</evidence>
<dbReference type="Gene3D" id="3.40.30.10">
    <property type="entry name" value="Glutaredoxin"/>
    <property type="match status" value="1"/>
</dbReference>
<keyword evidence="11" id="KW-1185">Reference proteome</keyword>
<evidence type="ECO:0000259" key="9">
    <source>
        <dbReference type="PROSITE" id="PS50405"/>
    </source>
</evidence>
<comment type="catalytic activity">
    <reaction evidence="7">
        <text>RX + glutathione = an S-substituted glutathione + a halide anion + H(+)</text>
        <dbReference type="Rhea" id="RHEA:16437"/>
        <dbReference type="ChEBI" id="CHEBI:15378"/>
        <dbReference type="ChEBI" id="CHEBI:16042"/>
        <dbReference type="ChEBI" id="CHEBI:17792"/>
        <dbReference type="ChEBI" id="CHEBI:57925"/>
        <dbReference type="ChEBI" id="CHEBI:90779"/>
        <dbReference type="EC" id="2.5.1.18"/>
    </reaction>
</comment>
<dbReference type="EC" id="2.5.1.18" evidence="4"/>
<dbReference type="Proteomes" id="UP000494165">
    <property type="component" value="Unassembled WGS sequence"/>
</dbReference>
<evidence type="ECO:0000256" key="3">
    <source>
        <dbReference type="ARBA" id="ARBA00011738"/>
    </source>
</evidence>
<dbReference type="InterPro" id="IPR040077">
    <property type="entry name" value="GST_C_Theta"/>
</dbReference>
<keyword evidence="5" id="KW-0963">Cytoplasm</keyword>
<gene>
    <name evidence="10" type="ORF">CLODIP_2_CD13674</name>
</gene>
<feature type="domain" description="GST C-terminal" evidence="9">
    <location>
        <begin position="53"/>
        <end position="184"/>
    </location>
</feature>
<evidence type="ECO:0000256" key="4">
    <source>
        <dbReference type="ARBA" id="ARBA00012452"/>
    </source>
</evidence>
<dbReference type="InterPro" id="IPR040079">
    <property type="entry name" value="Glutathione_S-Trfase"/>
</dbReference>
<dbReference type="GO" id="GO:0005737">
    <property type="term" value="C:cytoplasm"/>
    <property type="evidence" value="ECO:0007669"/>
    <property type="project" value="UniProtKB-SubCell"/>
</dbReference>
<feature type="domain" description="GST N-terminal" evidence="8">
    <location>
        <begin position="1"/>
        <end position="47"/>
    </location>
</feature>
<dbReference type="InterPro" id="IPR004045">
    <property type="entry name" value="Glutathione_S-Trfase_N"/>
</dbReference>
<dbReference type="SFLD" id="SFLDS00019">
    <property type="entry name" value="Glutathione_Transferase_(cytos"/>
    <property type="match status" value="1"/>
</dbReference>
<dbReference type="Pfam" id="PF02798">
    <property type="entry name" value="GST_N"/>
    <property type="match status" value="1"/>
</dbReference>
<dbReference type="FunFam" id="1.20.1050.10:FF:000008">
    <property type="entry name" value="Glutathione S-transferase theta-1"/>
    <property type="match status" value="1"/>
</dbReference>
<dbReference type="InterPro" id="IPR004046">
    <property type="entry name" value="GST_C"/>
</dbReference>
<proteinExistence type="inferred from homology"/>
<dbReference type="PANTHER" id="PTHR43917">
    <property type="match status" value="1"/>
</dbReference>
<organism evidence="10 11">
    <name type="scientific">Cloeon dipterum</name>
    <dbReference type="NCBI Taxonomy" id="197152"/>
    <lineage>
        <taxon>Eukaryota</taxon>
        <taxon>Metazoa</taxon>
        <taxon>Ecdysozoa</taxon>
        <taxon>Arthropoda</taxon>
        <taxon>Hexapoda</taxon>
        <taxon>Insecta</taxon>
        <taxon>Pterygota</taxon>
        <taxon>Palaeoptera</taxon>
        <taxon>Ephemeroptera</taxon>
        <taxon>Pisciforma</taxon>
        <taxon>Baetidae</taxon>
        <taxon>Cloeon</taxon>
    </lineage>
</organism>
<comment type="subcellular location">
    <subcellularLocation>
        <location evidence="1">Cytoplasm</location>
    </subcellularLocation>
</comment>
<evidence type="ECO:0000313" key="10">
    <source>
        <dbReference type="EMBL" id="CAB3383918.1"/>
    </source>
</evidence>
<dbReference type="PROSITE" id="PS50405">
    <property type="entry name" value="GST_CTER"/>
    <property type="match status" value="1"/>
</dbReference>
<dbReference type="InterPro" id="IPR051369">
    <property type="entry name" value="GST_Theta"/>
</dbReference>
<dbReference type="SUPFAM" id="SSF52833">
    <property type="entry name" value="Thioredoxin-like"/>
    <property type="match status" value="1"/>
</dbReference>
<protein>
    <recommendedName>
        <fullName evidence="4">glutathione transferase</fullName>
        <ecNumber evidence="4">2.5.1.18</ecNumber>
    </recommendedName>
</protein>
<dbReference type="GO" id="GO:0006749">
    <property type="term" value="P:glutathione metabolic process"/>
    <property type="evidence" value="ECO:0007669"/>
    <property type="project" value="TreeGrafter"/>
</dbReference>
<dbReference type="Pfam" id="PF00043">
    <property type="entry name" value="GST_C"/>
    <property type="match status" value="1"/>
</dbReference>
<accession>A0A8S1DUD8</accession>
<dbReference type="Gene3D" id="1.20.1050.10">
    <property type="match status" value="1"/>
</dbReference>
<comment type="similarity">
    <text evidence="2">Belongs to the GST superfamily. Theta family.</text>
</comment>
<dbReference type="SUPFAM" id="SSF47616">
    <property type="entry name" value="GST C-terminal domain-like"/>
    <property type="match status" value="1"/>
</dbReference>
<dbReference type="InterPro" id="IPR036282">
    <property type="entry name" value="Glutathione-S-Trfase_C_sf"/>
</dbReference>
<dbReference type="AlphaFoldDB" id="A0A8S1DUD8"/>
<comment type="caution">
    <text evidence="10">The sequence shown here is derived from an EMBL/GenBank/DDBJ whole genome shotgun (WGS) entry which is preliminary data.</text>
</comment>
<dbReference type="GO" id="GO:0004364">
    <property type="term" value="F:glutathione transferase activity"/>
    <property type="evidence" value="ECO:0007669"/>
    <property type="project" value="UniProtKB-EC"/>
</dbReference>
<dbReference type="PROSITE" id="PS50404">
    <property type="entry name" value="GST_NTER"/>
    <property type="match status" value="1"/>
</dbReference>
<dbReference type="PANTHER" id="PTHR43917:SF8">
    <property type="entry name" value="GH16740P-RELATED"/>
    <property type="match status" value="1"/>
</dbReference>
<dbReference type="SFLD" id="SFLDG00358">
    <property type="entry name" value="Main_(cytGST)"/>
    <property type="match status" value="1"/>
</dbReference>
<reference evidence="10 11" key="1">
    <citation type="submission" date="2020-04" db="EMBL/GenBank/DDBJ databases">
        <authorList>
            <person name="Alioto T."/>
            <person name="Alioto T."/>
            <person name="Gomez Garrido J."/>
        </authorList>
    </citation>
    <scope>NUCLEOTIDE SEQUENCE [LARGE SCALE GENOMIC DNA]</scope>
</reference>
<dbReference type="EMBL" id="CADEPI010000330">
    <property type="protein sequence ID" value="CAB3383918.1"/>
    <property type="molecule type" value="Genomic_DNA"/>
</dbReference>
<evidence type="ECO:0000256" key="2">
    <source>
        <dbReference type="ARBA" id="ARBA00009899"/>
    </source>
</evidence>
<dbReference type="InterPro" id="IPR036249">
    <property type="entry name" value="Thioredoxin-like_sf"/>
</dbReference>
<keyword evidence="6" id="KW-0808">Transferase</keyword>
<evidence type="ECO:0000256" key="1">
    <source>
        <dbReference type="ARBA" id="ARBA00004496"/>
    </source>
</evidence>
<sequence>MGEHLTDEYKEKVNPFGLVPVIDDNGFKLTESVAILRYLSREKGVADHWYPKDSHLQARVDEYLEWQHLNTRANCAMYFRTKFLHPMMTGKPASEKDVNRWLRSMNETLDKIENVWLKDTPFLNGNRISIADILGACEIEQPRMAGFDPCANRPVLSAWMDRVKKELNPHYEEAHKVVRLVTKKFNENPGNFNPK</sequence>
<evidence type="ECO:0000256" key="7">
    <source>
        <dbReference type="ARBA" id="ARBA00047960"/>
    </source>
</evidence>
<name>A0A8S1DUD8_9INSE</name>
<comment type="subunit">
    <text evidence="3">Homodimer.</text>
</comment>
<evidence type="ECO:0000256" key="6">
    <source>
        <dbReference type="ARBA" id="ARBA00022679"/>
    </source>
</evidence>
<dbReference type="InterPro" id="IPR010987">
    <property type="entry name" value="Glutathione-S-Trfase_C-like"/>
</dbReference>
<dbReference type="CDD" id="cd03183">
    <property type="entry name" value="GST_C_Theta"/>
    <property type="match status" value="1"/>
</dbReference>
<evidence type="ECO:0000313" key="11">
    <source>
        <dbReference type="Proteomes" id="UP000494165"/>
    </source>
</evidence>
<evidence type="ECO:0000256" key="5">
    <source>
        <dbReference type="ARBA" id="ARBA00022490"/>
    </source>
</evidence>
<dbReference type="OrthoDB" id="422574at2759"/>